<evidence type="ECO:0000313" key="13">
    <source>
        <dbReference type="Proteomes" id="UP000826573"/>
    </source>
</evidence>
<evidence type="ECO:0000256" key="6">
    <source>
        <dbReference type="ARBA" id="ARBA00023163"/>
    </source>
</evidence>
<sequence>MMATNGSTQPVCQNCGTSTTPLWRRDEFGSVLCNACGLFLKLHGRPRPISLKTDVIKSRNRVKTMRPDLAPKRKQQHGFPLATDPNSAESTAAQAIRRAQKANGEGPDSPISRTGTPSMYNHSLPAFMVDDPSQGGVGGFNGGEGRAGSPMNGDRGLESPQTQEQLIANNSSLKTRVRELEFINELFRGRLSQLEQQEAAASAALRGQEVAGVEHTQLRAQLDASKEMENQLRIQLEDSHRRENNLKRRLDELELELRATKEALSEADSRPYKKARIIDSEEAVKAEAADALAAVAVAVAPELMVDAHMTEVAAEEPVTDAIEAPTGAPVDSAIEPSSEATIEQPTELAAEEAAGEAAETAAEPATEAIEEPSVEPTADAAAEVAIETAAEPSTEAEVEQAPEASEPAITEASDAAPELEGAAAPAEVVA</sequence>
<evidence type="ECO:0000259" key="11">
    <source>
        <dbReference type="PROSITE" id="PS50114"/>
    </source>
</evidence>
<keyword evidence="7" id="KW-0539">Nucleus</keyword>
<dbReference type="InterPro" id="IPR056998">
    <property type="entry name" value="Asd-4/GZF3_helical"/>
</dbReference>
<evidence type="ECO:0000256" key="8">
    <source>
        <dbReference type="PROSITE-ProRule" id="PRU00094"/>
    </source>
</evidence>
<dbReference type="Proteomes" id="UP000826573">
    <property type="component" value="Unassembled WGS sequence"/>
</dbReference>
<dbReference type="GO" id="GO:0000981">
    <property type="term" value="F:DNA-binding transcription factor activity, RNA polymerase II-specific"/>
    <property type="evidence" value="ECO:0007669"/>
    <property type="project" value="TreeGrafter"/>
</dbReference>
<name>A0A9P8HXY3_9HYPO</name>
<dbReference type="SMART" id="SM00401">
    <property type="entry name" value="ZnF_GATA"/>
    <property type="match status" value="1"/>
</dbReference>
<evidence type="ECO:0000256" key="1">
    <source>
        <dbReference type="ARBA" id="ARBA00004123"/>
    </source>
</evidence>
<dbReference type="InterPro" id="IPR039355">
    <property type="entry name" value="Transcription_factor_GATA"/>
</dbReference>
<keyword evidence="6" id="KW-0804">Transcription</keyword>
<proteinExistence type="predicted"/>
<dbReference type="PROSITE" id="PS00344">
    <property type="entry name" value="GATA_ZN_FINGER_1"/>
    <property type="match status" value="1"/>
</dbReference>
<dbReference type="PRINTS" id="PR00619">
    <property type="entry name" value="GATAZNFINGER"/>
</dbReference>
<protein>
    <recommendedName>
        <fullName evidence="11">GATA-type domain-containing protein</fullName>
    </recommendedName>
</protein>
<evidence type="ECO:0000256" key="4">
    <source>
        <dbReference type="ARBA" id="ARBA00022833"/>
    </source>
</evidence>
<feature type="domain" description="GATA-type" evidence="11">
    <location>
        <begin position="12"/>
        <end position="59"/>
    </location>
</feature>
<dbReference type="CDD" id="cd00202">
    <property type="entry name" value="ZnF_GATA"/>
    <property type="match status" value="1"/>
</dbReference>
<dbReference type="GO" id="GO:0008270">
    <property type="term" value="F:zinc ion binding"/>
    <property type="evidence" value="ECO:0007669"/>
    <property type="project" value="UniProtKB-KW"/>
</dbReference>
<keyword evidence="3 8" id="KW-0863">Zinc-finger</keyword>
<evidence type="ECO:0000256" key="9">
    <source>
        <dbReference type="SAM" id="Coils"/>
    </source>
</evidence>
<dbReference type="GO" id="GO:0005634">
    <property type="term" value="C:nucleus"/>
    <property type="evidence" value="ECO:0007669"/>
    <property type="project" value="UniProtKB-SubCell"/>
</dbReference>
<keyword evidence="2" id="KW-0479">Metal-binding</keyword>
<organism evidence="12 13">
    <name type="scientific">Trichoderma semiorbis</name>
    <dbReference type="NCBI Taxonomy" id="1491008"/>
    <lineage>
        <taxon>Eukaryota</taxon>
        <taxon>Fungi</taxon>
        <taxon>Dikarya</taxon>
        <taxon>Ascomycota</taxon>
        <taxon>Pezizomycotina</taxon>
        <taxon>Sordariomycetes</taxon>
        <taxon>Hypocreomycetidae</taxon>
        <taxon>Hypocreales</taxon>
        <taxon>Hypocreaceae</taxon>
        <taxon>Trichoderma</taxon>
    </lineage>
</organism>
<evidence type="ECO:0000256" key="10">
    <source>
        <dbReference type="SAM" id="MobiDB-lite"/>
    </source>
</evidence>
<dbReference type="InterPro" id="IPR013088">
    <property type="entry name" value="Znf_NHR/GATA"/>
</dbReference>
<dbReference type="Pfam" id="PF00320">
    <property type="entry name" value="GATA"/>
    <property type="match status" value="1"/>
</dbReference>
<gene>
    <name evidence="12" type="ORF">TsFJ059_000744</name>
</gene>
<feature type="coiled-coil region" evidence="9">
    <location>
        <begin position="236"/>
        <end position="270"/>
    </location>
</feature>
<dbReference type="EMBL" id="JAIMJC010000001">
    <property type="protein sequence ID" value="KAH0531990.1"/>
    <property type="molecule type" value="Genomic_DNA"/>
</dbReference>
<dbReference type="Gene3D" id="3.30.50.10">
    <property type="entry name" value="Erythroid Transcription Factor GATA-1, subunit A"/>
    <property type="match status" value="1"/>
</dbReference>
<accession>A0A9P8HXY3</accession>
<dbReference type="GO" id="GO:0045944">
    <property type="term" value="P:positive regulation of transcription by RNA polymerase II"/>
    <property type="evidence" value="ECO:0007669"/>
    <property type="project" value="TreeGrafter"/>
</dbReference>
<dbReference type="PANTHER" id="PTHR10071">
    <property type="entry name" value="TRANSCRIPTION FACTOR GATA FAMILY MEMBER"/>
    <property type="match status" value="1"/>
</dbReference>
<dbReference type="InterPro" id="IPR000679">
    <property type="entry name" value="Znf_GATA"/>
</dbReference>
<dbReference type="FunFam" id="3.30.50.10:FF:000007">
    <property type="entry name" value="Nitrogen regulatory AreA, N-terminal"/>
    <property type="match status" value="1"/>
</dbReference>
<keyword evidence="13" id="KW-1185">Reference proteome</keyword>
<evidence type="ECO:0000256" key="2">
    <source>
        <dbReference type="ARBA" id="ARBA00022723"/>
    </source>
</evidence>
<feature type="compositionally biased region" description="Low complexity" evidence="10">
    <location>
        <begin position="415"/>
        <end position="430"/>
    </location>
</feature>
<keyword evidence="5" id="KW-0805">Transcription regulation</keyword>
<evidence type="ECO:0000313" key="12">
    <source>
        <dbReference type="EMBL" id="KAH0531990.1"/>
    </source>
</evidence>
<feature type="region of interest" description="Disordered" evidence="10">
    <location>
        <begin position="389"/>
        <end position="430"/>
    </location>
</feature>
<comment type="subcellular location">
    <subcellularLocation>
        <location evidence="1">Nucleus</location>
    </subcellularLocation>
</comment>
<keyword evidence="4" id="KW-0862">Zinc</keyword>
<reference evidence="12 13" key="1">
    <citation type="submission" date="2021-08" db="EMBL/GenBank/DDBJ databases">
        <title>The highly contiguous genome resource for Trichoderma semiorbis FJ059, a fungal antagonistic to plant pathogens.</title>
        <authorList>
            <person name="Liu T."/>
        </authorList>
    </citation>
    <scope>NUCLEOTIDE SEQUENCE [LARGE SCALE GENOMIC DNA]</scope>
    <source>
        <strain evidence="12 13">FJ059</strain>
    </source>
</reference>
<dbReference type="SUPFAM" id="SSF57716">
    <property type="entry name" value="Glucocorticoid receptor-like (DNA-binding domain)"/>
    <property type="match status" value="1"/>
</dbReference>
<dbReference type="GO" id="GO:0000978">
    <property type="term" value="F:RNA polymerase II cis-regulatory region sequence-specific DNA binding"/>
    <property type="evidence" value="ECO:0007669"/>
    <property type="project" value="TreeGrafter"/>
</dbReference>
<dbReference type="PROSITE" id="PS50114">
    <property type="entry name" value="GATA_ZN_FINGER_2"/>
    <property type="match status" value="1"/>
</dbReference>
<dbReference type="GO" id="GO:0000122">
    <property type="term" value="P:negative regulation of transcription by RNA polymerase II"/>
    <property type="evidence" value="ECO:0007669"/>
    <property type="project" value="TreeGrafter"/>
</dbReference>
<evidence type="ECO:0000256" key="5">
    <source>
        <dbReference type="ARBA" id="ARBA00023015"/>
    </source>
</evidence>
<comment type="caution">
    <text evidence="12">The sequence shown here is derived from an EMBL/GenBank/DDBJ whole genome shotgun (WGS) entry which is preliminary data.</text>
</comment>
<evidence type="ECO:0000256" key="7">
    <source>
        <dbReference type="ARBA" id="ARBA00023242"/>
    </source>
</evidence>
<keyword evidence="9" id="KW-0175">Coiled coil</keyword>
<evidence type="ECO:0000256" key="3">
    <source>
        <dbReference type="ARBA" id="ARBA00022771"/>
    </source>
</evidence>
<dbReference type="PANTHER" id="PTHR10071:SF338">
    <property type="entry name" value="GATA-TYPE DOMAIN-CONTAINING PROTEIN"/>
    <property type="match status" value="1"/>
</dbReference>
<dbReference type="AlphaFoldDB" id="A0A9P8HXY3"/>
<dbReference type="Pfam" id="PF25026">
    <property type="entry name" value="Asd-4"/>
    <property type="match status" value="1"/>
</dbReference>